<evidence type="ECO:0000256" key="1">
    <source>
        <dbReference type="SAM" id="Coils"/>
    </source>
</evidence>
<comment type="caution">
    <text evidence="2">The sequence shown here is derived from an EMBL/GenBank/DDBJ whole genome shotgun (WGS) entry which is preliminary data.</text>
</comment>
<reference evidence="2 3" key="1">
    <citation type="submission" date="2021-06" db="EMBL/GenBank/DDBJ databases">
        <title>Caerostris extrusa draft genome.</title>
        <authorList>
            <person name="Kono N."/>
            <person name="Arakawa K."/>
        </authorList>
    </citation>
    <scope>NUCLEOTIDE SEQUENCE [LARGE SCALE GENOMIC DNA]</scope>
</reference>
<evidence type="ECO:0000313" key="3">
    <source>
        <dbReference type="Proteomes" id="UP001054945"/>
    </source>
</evidence>
<keyword evidence="3" id="KW-1185">Reference proteome</keyword>
<accession>A0AAV4QBA5</accession>
<gene>
    <name evidence="2" type="ORF">CEXT_375631</name>
</gene>
<dbReference type="EMBL" id="BPLR01006088">
    <property type="protein sequence ID" value="GIY07328.1"/>
    <property type="molecule type" value="Genomic_DNA"/>
</dbReference>
<sequence length="192" mass="22221">MIELRRLRTENKLLRQRIENLELESASLADRLVQGQVTRAQEAEDSYALRRELASLKQQQLLMEQELDAAKRKIKELDEVNSQHSSLDNQTEDLIQSMHQELISVKLREATKEDTMQDLLHRIKELESESEAQQHIKELLQKINDLQSQLVKCVGNSAANHINEEIKNAEASQRKSNVGELQQRVSYLEKKA</sequence>
<dbReference type="AlphaFoldDB" id="A0AAV4QBA5"/>
<feature type="coiled-coil region" evidence="1">
    <location>
        <begin position="4"/>
        <end position="156"/>
    </location>
</feature>
<keyword evidence="1" id="KW-0175">Coiled coil</keyword>
<name>A0AAV4QBA5_CAEEX</name>
<proteinExistence type="predicted"/>
<evidence type="ECO:0000313" key="2">
    <source>
        <dbReference type="EMBL" id="GIY07328.1"/>
    </source>
</evidence>
<dbReference type="Proteomes" id="UP001054945">
    <property type="component" value="Unassembled WGS sequence"/>
</dbReference>
<protein>
    <submittedName>
        <fullName evidence="2">Rab-GAP TBC domain-containing protein</fullName>
    </submittedName>
</protein>
<organism evidence="2 3">
    <name type="scientific">Caerostris extrusa</name>
    <name type="common">Bark spider</name>
    <name type="synonym">Caerostris bankana</name>
    <dbReference type="NCBI Taxonomy" id="172846"/>
    <lineage>
        <taxon>Eukaryota</taxon>
        <taxon>Metazoa</taxon>
        <taxon>Ecdysozoa</taxon>
        <taxon>Arthropoda</taxon>
        <taxon>Chelicerata</taxon>
        <taxon>Arachnida</taxon>
        <taxon>Araneae</taxon>
        <taxon>Araneomorphae</taxon>
        <taxon>Entelegynae</taxon>
        <taxon>Araneoidea</taxon>
        <taxon>Araneidae</taxon>
        <taxon>Caerostris</taxon>
    </lineage>
</organism>